<accession>A0A1E3USK0</accession>
<dbReference type="GeneID" id="93304221"/>
<keyword evidence="8" id="KW-1185">Reference proteome</keyword>
<proteinExistence type="predicted"/>
<feature type="domain" description="GAT" evidence="1">
    <location>
        <begin position="68"/>
        <end position="102"/>
    </location>
</feature>
<name>A0A1E3USK0_9FIRM</name>
<dbReference type="AlphaFoldDB" id="A0A1E3USK0"/>
<dbReference type="EMBL" id="MEHA01000001">
    <property type="protein sequence ID" value="ODR56084.1"/>
    <property type="molecule type" value="Genomic_DNA"/>
</dbReference>
<protein>
    <recommendedName>
        <fullName evidence="1">GAT domain-containing protein</fullName>
    </recommendedName>
</protein>
<dbReference type="OrthoDB" id="1957242at2"/>
<sequence length="102" mass="11788">MADYTGANNSSEKPKWMQEPSLKGISMEKLDFLQKMVFESSSLSQKELMPFLMALAQKSRAANITFTQEEMTAIIEAIKKYSTPEELMKMNQIMKLMQQRKK</sequence>
<dbReference type="Proteomes" id="UP000094067">
    <property type="component" value="Unassembled WGS sequence"/>
</dbReference>
<dbReference type="EMBL" id="MCGH01000002">
    <property type="protein sequence ID" value="ODM06426.1"/>
    <property type="molecule type" value="Genomic_DNA"/>
</dbReference>
<evidence type="ECO:0000313" key="4">
    <source>
        <dbReference type="EMBL" id="ODR44308.1"/>
    </source>
</evidence>
<organism evidence="5 7">
    <name type="scientific">Eisenbergiella tayi</name>
    <dbReference type="NCBI Taxonomy" id="1432052"/>
    <lineage>
        <taxon>Bacteria</taxon>
        <taxon>Bacillati</taxon>
        <taxon>Bacillota</taxon>
        <taxon>Clostridia</taxon>
        <taxon>Lachnospirales</taxon>
        <taxon>Lachnospiraceae</taxon>
        <taxon>Eisenbergiella</taxon>
    </lineage>
</organism>
<reference evidence="6 9" key="1">
    <citation type="submission" date="2016-07" db="EMBL/GenBank/DDBJ databases">
        <title>Characterization of isolates of Eisenbergiella tayi derived from blood cultures, using whole genome sequencing.</title>
        <authorList>
            <person name="Burdz T."/>
            <person name="Wiebe D."/>
            <person name="Huynh C."/>
            <person name="Bernard K."/>
        </authorList>
    </citation>
    <scope>NUCLEOTIDE SEQUENCE [LARGE SCALE GENOMIC DNA]</scope>
    <source>
        <strain evidence="3 6">NML 110608</strain>
        <strain evidence="2 9">NML 120489</strain>
    </source>
</reference>
<comment type="caution">
    <text evidence="5">The sequence shown here is derived from an EMBL/GenBank/DDBJ whole genome shotgun (WGS) entry which is preliminary data.</text>
</comment>
<evidence type="ECO:0000313" key="2">
    <source>
        <dbReference type="EMBL" id="ODM02274.1"/>
    </source>
</evidence>
<evidence type="ECO:0000259" key="1">
    <source>
        <dbReference type="PROSITE" id="PS50909"/>
    </source>
</evidence>
<dbReference type="EMBL" id="MEHD01000056">
    <property type="protein sequence ID" value="ODR44308.1"/>
    <property type="molecule type" value="Genomic_DNA"/>
</dbReference>
<gene>
    <name evidence="2" type="ORF">BEH84_06417</name>
    <name evidence="5" type="ORF">BEI59_02780</name>
    <name evidence="3" type="ORF">BEI61_02316</name>
    <name evidence="4" type="ORF">BEI63_32420</name>
</gene>
<dbReference type="EMBL" id="MCGI01000010">
    <property type="protein sequence ID" value="ODM02274.1"/>
    <property type="molecule type" value="Genomic_DNA"/>
</dbReference>
<evidence type="ECO:0000313" key="6">
    <source>
        <dbReference type="Proteomes" id="UP000094067"/>
    </source>
</evidence>
<dbReference type="RefSeq" id="WP_009252852.1">
    <property type="nucleotide sequence ID" value="NZ_CABMHK010000106.1"/>
</dbReference>
<dbReference type="GO" id="GO:0043130">
    <property type="term" value="F:ubiquitin binding"/>
    <property type="evidence" value="ECO:0007669"/>
    <property type="project" value="InterPro"/>
</dbReference>
<dbReference type="Proteomes" id="UP000095003">
    <property type="component" value="Unassembled WGS sequence"/>
</dbReference>
<dbReference type="InterPro" id="IPR004152">
    <property type="entry name" value="GAT_dom"/>
</dbReference>
<evidence type="ECO:0000313" key="3">
    <source>
        <dbReference type="EMBL" id="ODM06426.1"/>
    </source>
</evidence>
<evidence type="ECO:0000313" key="7">
    <source>
        <dbReference type="Proteomes" id="UP000094271"/>
    </source>
</evidence>
<evidence type="ECO:0000313" key="9">
    <source>
        <dbReference type="Proteomes" id="UP000095003"/>
    </source>
</evidence>
<dbReference type="PROSITE" id="PS50909">
    <property type="entry name" value="GAT"/>
    <property type="match status" value="1"/>
</dbReference>
<reference evidence="4 8" key="2">
    <citation type="submission" date="2016-08" db="EMBL/GenBank/DDBJ databases">
        <title>Characterization of Isolates of Eisenbergiella tayi Derived from Blood Cultures, Using Whole Genome Sequencing.</title>
        <authorList>
            <person name="Bernier A.-M."/>
            <person name="Burdz T."/>
            <person name="Wiebe D."/>
            <person name="Bernard K."/>
        </authorList>
    </citation>
    <scope>NUCLEOTIDE SEQUENCE [LARGE SCALE GENOMIC DNA]</scope>
    <source>
        <strain evidence="4 8">NML120146</strain>
    </source>
</reference>
<dbReference type="Proteomes" id="UP000094271">
    <property type="component" value="Unassembled WGS sequence"/>
</dbReference>
<reference evidence="5 7" key="3">
    <citation type="submission" date="2016-08" db="EMBL/GenBank/DDBJ databases">
        <authorList>
            <person name="Seilhamer J.J."/>
        </authorList>
    </citation>
    <scope>NUCLEOTIDE SEQUENCE [LARGE SCALE GENOMIC DNA]</scope>
    <source>
        <strain evidence="5 7">NML150140-1</strain>
    </source>
</reference>
<evidence type="ECO:0000313" key="5">
    <source>
        <dbReference type="EMBL" id="ODR56084.1"/>
    </source>
</evidence>
<dbReference type="GO" id="GO:0035091">
    <property type="term" value="F:phosphatidylinositol binding"/>
    <property type="evidence" value="ECO:0007669"/>
    <property type="project" value="InterPro"/>
</dbReference>
<evidence type="ECO:0000313" key="8">
    <source>
        <dbReference type="Proteomes" id="UP000094869"/>
    </source>
</evidence>
<dbReference type="Proteomes" id="UP000094869">
    <property type="component" value="Unassembled WGS sequence"/>
</dbReference>